<protein>
    <submittedName>
        <fullName evidence="1">Uncharacterized protein</fullName>
    </submittedName>
</protein>
<dbReference type="EMBL" id="CACRXK020006985">
    <property type="protein sequence ID" value="CAB4010981.1"/>
    <property type="molecule type" value="Genomic_DNA"/>
</dbReference>
<keyword evidence="2" id="KW-1185">Reference proteome</keyword>
<organism evidence="1 2">
    <name type="scientific">Paramuricea clavata</name>
    <name type="common">Red gorgonian</name>
    <name type="synonym">Violescent sea-whip</name>
    <dbReference type="NCBI Taxonomy" id="317549"/>
    <lineage>
        <taxon>Eukaryota</taxon>
        <taxon>Metazoa</taxon>
        <taxon>Cnidaria</taxon>
        <taxon>Anthozoa</taxon>
        <taxon>Octocorallia</taxon>
        <taxon>Malacalcyonacea</taxon>
        <taxon>Plexauridae</taxon>
        <taxon>Paramuricea</taxon>
    </lineage>
</organism>
<gene>
    <name evidence="1" type="ORF">PACLA_8A064679</name>
</gene>
<comment type="caution">
    <text evidence="1">The sequence shown here is derived from an EMBL/GenBank/DDBJ whole genome shotgun (WGS) entry which is preliminary data.</text>
</comment>
<dbReference type="Proteomes" id="UP001152795">
    <property type="component" value="Unassembled WGS sequence"/>
</dbReference>
<name>A0A6S7J068_PARCT</name>
<reference evidence="1" key="1">
    <citation type="submission" date="2020-04" db="EMBL/GenBank/DDBJ databases">
        <authorList>
            <person name="Alioto T."/>
            <person name="Alioto T."/>
            <person name="Gomez Garrido J."/>
        </authorList>
    </citation>
    <scope>NUCLEOTIDE SEQUENCE</scope>
    <source>
        <strain evidence="1">A484AB</strain>
    </source>
</reference>
<dbReference type="AlphaFoldDB" id="A0A6S7J068"/>
<evidence type="ECO:0000313" key="2">
    <source>
        <dbReference type="Proteomes" id="UP001152795"/>
    </source>
</evidence>
<accession>A0A6S7J068</accession>
<sequence length="257" mass="28730">MGLIIIINMISSVLFSGLEKGFGINVVRNALADVLKDGDVSFEKWRKKLICELHDVNTKIDALVRKDLLVSRSSLKMGIGALVRKLEKANGHHDIENKTTTATQTKQIKSGELNVAIALSTDIERLKDTFENSPFASAEKHFRHAGKKAAEAFWNEALDLPNRIVAAKIRVVSKILECLQDTDEAVVGCMLFLEELHNLPAIKETFSTYFQGGIKSWFYNDYRLEIIKPVIRLNFAVLEFVAKFSGEMTSETSETGP</sequence>
<proteinExistence type="predicted"/>
<evidence type="ECO:0000313" key="1">
    <source>
        <dbReference type="EMBL" id="CAB4010981.1"/>
    </source>
</evidence>